<dbReference type="Pfam" id="PF04542">
    <property type="entry name" value="Sigma70_r2"/>
    <property type="match status" value="1"/>
</dbReference>
<dbReference type="InterPro" id="IPR013325">
    <property type="entry name" value="RNA_pol_sigma_r2"/>
</dbReference>
<dbReference type="InterPro" id="IPR007627">
    <property type="entry name" value="RNA_pol_sigma70_r2"/>
</dbReference>
<evidence type="ECO:0000256" key="4">
    <source>
        <dbReference type="ARBA" id="ARBA00023125"/>
    </source>
</evidence>
<sequence>MTLTAPERAAPGRRLRAASDERLVLGLRRGDARCFDVIYDRYHRQLLSFCRHMLGGREEAEDALQHVFVAAHGQLVADGRSVELRPWLYAIARNRCLSMLRARRQTVALEDVPEASGDGLALAAEVEQRQDLRDMLGDLARLPEDQRAALVLAELGDLSHDEIGVALDVRSGKVKALVFQAREQLVGYRQARQADCTEIREQLSTLRGSALRKAPLQRHLAVCPACSEFKAEVTRQRAALGAVLPVIPAIGLRDQILGAVHASHSAAMAGAGAVATGGVVASTGGAGAGAAAGSAGVGGALSGGSGLAAAVGSAGVVAKSIAVMAVVAAAGSGAVAVSGHHGSPGSASPARTIPASAPKGAVSVSPVPGAAGPTRTKILGHRAAATPGALSGRTSAASAKAAGQAAAAKAARGTAGAHGAATSAAHRSAQGARNSAAAGQKSPSGTAKSTPSASATGQAHRATKPATTPTPKRAVRIPSKSVSRVPAATKTTKTAPVVPPHRGNTGSTTDTSVTTPAAGAADGTPTP</sequence>
<accession>A0ABY5E2M2</accession>
<evidence type="ECO:0000259" key="8">
    <source>
        <dbReference type="Pfam" id="PF08281"/>
    </source>
</evidence>
<dbReference type="Gene3D" id="1.10.1740.10">
    <property type="match status" value="1"/>
</dbReference>
<feature type="compositionally biased region" description="Polar residues" evidence="6">
    <location>
        <begin position="441"/>
        <end position="457"/>
    </location>
</feature>
<dbReference type="InterPro" id="IPR014284">
    <property type="entry name" value="RNA_pol_sigma-70_dom"/>
</dbReference>
<dbReference type="NCBIfam" id="TIGR02937">
    <property type="entry name" value="sigma70-ECF"/>
    <property type="match status" value="1"/>
</dbReference>
<dbReference type="Proteomes" id="UP001056035">
    <property type="component" value="Chromosome"/>
</dbReference>
<feature type="compositionally biased region" description="Low complexity" evidence="6">
    <location>
        <begin position="505"/>
        <end position="527"/>
    </location>
</feature>
<organism evidence="9 10">
    <name type="scientific">Paraconexibacter antarcticus</name>
    <dbReference type="NCBI Taxonomy" id="2949664"/>
    <lineage>
        <taxon>Bacteria</taxon>
        <taxon>Bacillati</taxon>
        <taxon>Actinomycetota</taxon>
        <taxon>Thermoleophilia</taxon>
        <taxon>Solirubrobacterales</taxon>
        <taxon>Paraconexibacteraceae</taxon>
        <taxon>Paraconexibacter</taxon>
    </lineage>
</organism>
<dbReference type="SUPFAM" id="SSF88659">
    <property type="entry name" value="Sigma3 and sigma4 domains of RNA polymerase sigma factors"/>
    <property type="match status" value="1"/>
</dbReference>
<evidence type="ECO:0000256" key="1">
    <source>
        <dbReference type="ARBA" id="ARBA00010641"/>
    </source>
</evidence>
<keyword evidence="5" id="KW-0804">Transcription</keyword>
<dbReference type="Pfam" id="PF08281">
    <property type="entry name" value="Sigma70_r4_2"/>
    <property type="match status" value="1"/>
</dbReference>
<evidence type="ECO:0000256" key="5">
    <source>
        <dbReference type="ARBA" id="ARBA00023163"/>
    </source>
</evidence>
<feature type="region of interest" description="Disordered" evidence="6">
    <location>
        <begin position="338"/>
        <end position="375"/>
    </location>
</feature>
<feature type="compositionally biased region" description="Low complexity" evidence="6">
    <location>
        <begin position="485"/>
        <end position="496"/>
    </location>
</feature>
<dbReference type="EMBL" id="CP098502">
    <property type="protein sequence ID" value="UTI67062.1"/>
    <property type="molecule type" value="Genomic_DNA"/>
</dbReference>
<dbReference type="SUPFAM" id="SSF88946">
    <property type="entry name" value="Sigma2 domain of RNA polymerase sigma factors"/>
    <property type="match status" value="1"/>
</dbReference>
<protein>
    <submittedName>
        <fullName evidence="9">Sigma-70 family RNA polymerase sigma factor</fullName>
    </submittedName>
</protein>
<dbReference type="RefSeq" id="WP_254573711.1">
    <property type="nucleotide sequence ID" value="NZ_CP098502.1"/>
</dbReference>
<dbReference type="PANTHER" id="PTHR43133">
    <property type="entry name" value="RNA POLYMERASE ECF-TYPE SIGMA FACTO"/>
    <property type="match status" value="1"/>
</dbReference>
<dbReference type="InterPro" id="IPR039425">
    <property type="entry name" value="RNA_pol_sigma-70-like"/>
</dbReference>
<keyword evidence="10" id="KW-1185">Reference proteome</keyword>
<name>A0ABY5E2M2_9ACTN</name>
<dbReference type="PANTHER" id="PTHR43133:SF8">
    <property type="entry name" value="RNA POLYMERASE SIGMA FACTOR HI_1459-RELATED"/>
    <property type="match status" value="1"/>
</dbReference>
<feature type="compositionally biased region" description="Low complexity" evidence="6">
    <location>
        <begin position="417"/>
        <end position="432"/>
    </location>
</feature>
<comment type="similarity">
    <text evidence="1">Belongs to the sigma-70 factor family. ECF subfamily.</text>
</comment>
<evidence type="ECO:0000256" key="2">
    <source>
        <dbReference type="ARBA" id="ARBA00023015"/>
    </source>
</evidence>
<feature type="domain" description="RNA polymerase sigma-70 region 2" evidence="7">
    <location>
        <begin position="38"/>
        <end position="104"/>
    </location>
</feature>
<reference evidence="9 10" key="1">
    <citation type="submission" date="2022-06" db="EMBL/GenBank/DDBJ databases">
        <title>Paraconexibacter antarcticus.</title>
        <authorList>
            <person name="Kim C.S."/>
        </authorList>
    </citation>
    <scope>NUCLEOTIDE SEQUENCE [LARGE SCALE GENOMIC DNA]</scope>
    <source>
        <strain evidence="9 10">02-257</strain>
    </source>
</reference>
<evidence type="ECO:0000313" key="9">
    <source>
        <dbReference type="EMBL" id="UTI67062.1"/>
    </source>
</evidence>
<evidence type="ECO:0000256" key="3">
    <source>
        <dbReference type="ARBA" id="ARBA00023082"/>
    </source>
</evidence>
<keyword evidence="2" id="KW-0805">Transcription regulation</keyword>
<feature type="region of interest" description="Disordered" evidence="6">
    <location>
        <begin position="417"/>
        <end position="527"/>
    </location>
</feature>
<keyword evidence="3" id="KW-0731">Sigma factor</keyword>
<feature type="domain" description="RNA polymerase sigma factor 70 region 4 type 2" evidence="8">
    <location>
        <begin position="139"/>
        <end position="185"/>
    </location>
</feature>
<dbReference type="InterPro" id="IPR036388">
    <property type="entry name" value="WH-like_DNA-bd_sf"/>
</dbReference>
<dbReference type="InterPro" id="IPR013249">
    <property type="entry name" value="RNA_pol_sigma70_r4_t2"/>
</dbReference>
<evidence type="ECO:0000256" key="6">
    <source>
        <dbReference type="SAM" id="MobiDB-lite"/>
    </source>
</evidence>
<evidence type="ECO:0000313" key="10">
    <source>
        <dbReference type="Proteomes" id="UP001056035"/>
    </source>
</evidence>
<dbReference type="InterPro" id="IPR013324">
    <property type="entry name" value="RNA_pol_sigma_r3/r4-like"/>
</dbReference>
<evidence type="ECO:0000259" key="7">
    <source>
        <dbReference type="Pfam" id="PF04542"/>
    </source>
</evidence>
<dbReference type="Gene3D" id="1.10.10.10">
    <property type="entry name" value="Winged helix-like DNA-binding domain superfamily/Winged helix DNA-binding domain"/>
    <property type="match status" value="1"/>
</dbReference>
<gene>
    <name evidence="9" type="ORF">NBH00_07565</name>
</gene>
<dbReference type="CDD" id="cd06171">
    <property type="entry name" value="Sigma70_r4"/>
    <property type="match status" value="1"/>
</dbReference>
<feature type="compositionally biased region" description="Low complexity" evidence="6">
    <location>
        <begin position="338"/>
        <end position="350"/>
    </location>
</feature>
<keyword evidence="4" id="KW-0238">DNA-binding</keyword>
<proteinExistence type="inferred from homology"/>